<evidence type="ECO:0000256" key="11">
    <source>
        <dbReference type="ARBA" id="ARBA00049811"/>
    </source>
</evidence>
<evidence type="ECO:0000256" key="9">
    <source>
        <dbReference type="ARBA" id="ARBA00049657"/>
    </source>
</evidence>
<dbReference type="GO" id="GO:0006887">
    <property type="term" value="P:exocytosis"/>
    <property type="evidence" value="ECO:0007669"/>
    <property type="project" value="UniProtKB-KW"/>
</dbReference>
<dbReference type="GO" id="GO:0044231">
    <property type="term" value="C:host cell presynaptic membrane"/>
    <property type="evidence" value="ECO:0007669"/>
    <property type="project" value="UniProtKB-KW"/>
</dbReference>
<evidence type="ECO:0000256" key="6">
    <source>
        <dbReference type="ARBA" id="ARBA00023043"/>
    </source>
</evidence>
<comment type="subcellular location">
    <subcellularLocation>
        <location evidence="1">Target cell membrane</location>
    </subcellularLocation>
</comment>
<dbReference type="PANTHER" id="PTHR24198:SF165">
    <property type="entry name" value="ANKYRIN REPEAT-CONTAINING PROTEIN-RELATED"/>
    <property type="match status" value="1"/>
</dbReference>
<evidence type="ECO:0000256" key="1">
    <source>
        <dbReference type="ARBA" id="ARBA00004175"/>
    </source>
</evidence>
<gene>
    <name evidence="14" type="ORF">DERF_005668</name>
</gene>
<feature type="repeat" description="ANK" evidence="12">
    <location>
        <begin position="630"/>
        <end position="654"/>
    </location>
</feature>
<evidence type="ECO:0000256" key="4">
    <source>
        <dbReference type="ARBA" id="ARBA00022737"/>
    </source>
</evidence>
<keyword evidence="15" id="KW-1185">Reference proteome</keyword>
<dbReference type="InterPro" id="IPR002110">
    <property type="entry name" value="Ankyrin_rpt"/>
</dbReference>
<dbReference type="AlphaFoldDB" id="A0A922I634"/>
<keyword evidence="4" id="KW-0677">Repeat</keyword>
<dbReference type="PANTHER" id="PTHR24198">
    <property type="entry name" value="ANKYRIN REPEAT AND PROTEIN KINASE DOMAIN-CONTAINING PROTEIN"/>
    <property type="match status" value="1"/>
</dbReference>
<proteinExistence type="inferred from homology"/>
<reference evidence="14" key="1">
    <citation type="submission" date="2013-05" db="EMBL/GenBank/DDBJ databases">
        <authorList>
            <person name="Yim A.K.Y."/>
            <person name="Chan T.F."/>
            <person name="Ji K.M."/>
            <person name="Liu X.Y."/>
            <person name="Zhou J.W."/>
            <person name="Li R.Q."/>
            <person name="Yang K.Y."/>
            <person name="Li J."/>
            <person name="Li M."/>
            <person name="Law P.T.W."/>
            <person name="Wu Y.L."/>
            <person name="Cai Z.L."/>
            <person name="Qin H."/>
            <person name="Bao Y."/>
            <person name="Leung R.K.K."/>
            <person name="Ng P.K.S."/>
            <person name="Zou J."/>
            <person name="Zhong X.J."/>
            <person name="Ran P.X."/>
            <person name="Zhong N.S."/>
            <person name="Liu Z.G."/>
            <person name="Tsui S.K.W."/>
        </authorList>
    </citation>
    <scope>NUCLEOTIDE SEQUENCE</scope>
    <source>
        <strain evidence="14">Derf</strain>
        <tissue evidence="14">Whole organism</tissue>
    </source>
</reference>
<evidence type="ECO:0000256" key="13">
    <source>
        <dbReference type="SAM" id="MobiDB-lite"/>
    </source>
</evidence>
<sequence length="856" mass="100840">MDVTNSSNMVSASLEQPRRSSRLQKLKSPLKRKIIHLKHIDTSDDDDDDDDDEMKFENNDFSSLNRSQSFDMSDISFGNQSFQSQISFSQLTQNSLQFGQFTYLNLSPPSSLVSNIIIDHFYNDVDLDKINELFFISIQNIRNKHELLINTVGSSLDYLRHPQPKIVDFLCDFLNLYSKLSFDESLDSSTEIAHQYCHVVEQVFDKLDRSRMNWTRMNLLNLFKSDSRVNISTVISNNDHSYLFDLIEFINDCFGSVQHQLITTVKTEKKAKKNYRNQRLNAINVSVRLFKIIIEFLAIDFERFLHASFDFHNDIQGQDRPLLVRMLWSNNKYPEYMSSIVRYFLFLVAKSFRTFAKINTSIQTSIDQLRQSNTFIQSINKMLFIIAESLRMGSGNVRPYLSVTSNRNLVAADLWCQIERCKLNEDFTILRFLSKEFRSLPWFNVQFILQIMNHLFADLKHTLPMILGQNNGNRLRKTRITLRLLVTAFLTGDLDEFRVTHFRMMQRKRIGSYQDEIREKIERFKDVIKSSFIDHDENDAGDNQLSYQMYLTRKTSYGGNALHMACRQNDTDAIEKFFDQTQPNQQDRNGHTPMIDCIRYKHYKCLQTLIDISNRSNNPLNYEIAVAKENGYTALHYAIISGNRESIRLLLENGGRHLLYIESKDGYSPETMINCIIDQQSNDNEMNENLSEFISKIESKKMSNHLPLFEELSRNFQMDLDQLLSYYCDMITILFDCYLQTIRIHQFNFDDIFIDQQADYDKCFVKQSLCLRLSHEYQRIFRRNPSELELDMLIDDLKIIGRFRYYLEQFMNQLKQEQNLQDIKIDLRIKFQSLQSSMNLIQTKLGDFLVEKLYSC</sequence>
<comment type="similarity">
    <text evidence="9">Belongs to the cationic peptide 01 (latrotoxin) family. 03 (alpha-latrotoxin) subfamily.</text>
</comment>
<evidence type="ECO:0000313" key="15">
    <source>
        <dbReference type="Proteomes" id="UP000790347"/>
    </source>
</evidence>
<keyword evidence="7" id="KW-0472">Membrane</keyword>
<evidence type="ECO:0000256" key="8">
    <source>
        <dbReference type="ARBA" id="ARBA00023298"/>
    </source>
</evidence>
<feature type="compositionally biased region" description="Polar residues" evidence="13">
    <location>
        <begin position="1"/>
        <end position="14"/>
    </location>
</feature>
<dbReference type="SMART" id="SM00248">
    <property type="entry name" value="ANK"/>
    <property type="match status" value="3"/>
</dbReference>
<keyword evidence="6 12" id="KW-0040">ANK repeat</keyword>
<evidence type="ECO:0000256" key="10">
    <source>
        <dbReference type="ARBA" id="ARBA00049715"/>
    </source>
</evidence>
<keyword evidence="8" id="KW-1053">Target membrane</keyword>
<evidence type="ECO:0000256" key="5">
    <source>
        <dbReference type="ARBA" id="ARBA00023028"/>
    </source>
</evidence>
<name>A0A922I634_DERFA</name>
<evidence type="ECO:0000256" key="12">
    <source>
        <dbReference type="PROSITE-ProRule" id="PRU00023"/>
    </source>
</evidence>
<dbReference type="Gene3D" id="1.25.40.20">
    <property type="entry name" value="Ankyrin repeat-containing domain"/>
    <property type="match status" value="1"/>
</dbReference>
<dbReference type="Pfam" id="PF12796">
    <property type="entry name" value="Ank_2"/>
    <property type="match status" value="1"/>
</dbReference>
<dbReference type="OrthoDB" id="2384350at2759"/>
<comment type="caution">
    <text evidence="14">The sequence shown here is derived from an EMBL/GenBank/DDBJ whole genome shotgun (WGS) entry which is preliminary data.</text>
</comment>
<accession>A0A922I634</accession>
<keyword evidence="5" id="KW-0528">Neurotoxin</keyword>
<dbReference type="PROSITE" id="PS50088">
    <property type="entry name" value="ANK_REPEAT"/>
    <property type="match status" value="1"/>
</dbReference>
<dbReference type="SUPFAM" id="SSF48403">
    <property type="entry name" value="Ankyrin repeat"/>
    <property type="match status" value="1"/>
</dbReference>
<evidence type="ECO:0000256" key="2">
    <source>
        <dbReference type="ARBA" id="ARBA00022483"/>
    </source>
</evidence>
<keyword evidence="2" id="KW-0268">Exocytosis</keyword>
<dbReference type="GO" id="GO:0044218">
    <property type="term" value="C:other organism cell membrane"/>
    <property type="evidence" value="ECO:0007669"/>
    <property type="project" value="UniProtKB-KW"/>
</dbReference>
<organism evidence="14 15">
    <name type="scientific">Dermatophagoides farinae</name>
    <name type="common">American house dust mite</name>
    <dbReference type="NCBI Taxonomy" id="6954"/>
    <lineage>
        <taxon>Eukaryota</taxon>
        <taxon>Metazoa</taxon>
        <taxon>Ecdysozoa</taxon>
        <taxon>Arthropoda</taxon>
        <taxon>Chelicerata</taxon>
        <taxon>Arachnida</taxon>
        <taxon>Acari</taxon>
        <taxon>Acariformes</taxon>
        <taxon>Sarcoptiformes</taxon>
        <taxon>Astigmata</taxon>
        <taxon>Psoroptidia</taxon>
        <taxon>Analgoidea</taxon>
        <taxon>Pyroglyphidae</taxon>
        <taxon>Dermatophagoidinae</taxon>
        <taxon>Dermatophagoides</taxon>
    </lineage>
</organism>
<keyword evidence="5" id="KW-0800">Toxin</keyword>
<reference evidence="14" key="2">
    <citation type="journal article" date="2022" name="Res Sq">
        <title>Comparative Genomics Reveals Insights into the Divergent Evolution of Astigmatic Mites and Household Pest Adaptations.</title>
        <authorList>
            <person name="Xiong Q."/>
            <person name="Wan A.T.-Y."/>
            <person name="Liu X.-Y."/>
            <person name="Fung C.S.-H."/>
            <person name="Xiao X."/>
            <person name="Malainual N."/>
            <person name="Hou J."/>
            <person name="Wang L."/>
            <person name="Wang M."/>
            <person name="Yang K."/>
            <person name="Cui Y."/>
            <person name="Leung E."/>
            <person name="Nong W."/>
            <person name="Shin S.-K."/>
            <person name="Au S."/>
            <person name="Jeong K.Y."/>
            <person name="Chew F.T."/>
            <person name="Hui J."/>
            <person name="Leung T.F."/>
            <person name="Tungtrongchitr A."/>
            <person name="Zhong N."/>
            <person name="Liu Z."/>
            <person name="Tsui S."/>
        </authorList>
    </citation>
    <scope>NUCLEOTIDE SEQUENCE</scope>
    <source>
        <strain evidence="14">Derf</strain>
        <tissue evidence="14">Whole organism</tissue>
    </source>
</reference>
<evidence type="ECO:0000256" key="7">
    <source>
        <dbReference type="ARBA" id="ARBA00023136"/>
    </source>
</evidence>
<comment type="subunit">
    <text evidence="10">Homotetramer in membranes.</text>
</comment>
<evidence type="ECO:0000313" key="14">
    <source>
        <dbReference type="EMBL" id="KAH9522065.1"/>
    </source>
</evidence>
<feature type="region of interest" description="Disordered" evidence="13">
    <location>
        <begin position="1"/>
        <end position="27"/>
    </location>
</feature>
<dbReference type="InterPro" id="IPR036770">
    <property type="entry name" value="Ankyrin_rpt-contain_sf"/>
</dbReference>
<evidence type="ECO:0000256" key="3">
    <source>
        <dbReference type="ARBA" id="ARBA00022537"/>
    </source>
</evidence>
<dbReference type="PROSITE" id="PS50297">
    <property type="entry name" value="ANK_REP_REGION"/>
    <property type="match status" value="1"/>
</dbReference>
<protein>
    <recommendedName>
        <fullName evidence="11">Alpha-latrotoxin</fullName>
    </recommendedName>
</protein>
<keyword evidence="5" id="KW-0638">Presynaptic neurotoxin</keyword>
<dbReference type="EMBL" id="ASGP02000002">
    <property type="protein sequence ID" value="KAH9522065.1"/>
    <property type="molecule type" value="Genomic_DNA"/>
</dbReference>
<keyword evidence="3" id="KW-1052">Target cell membrane</keyword>
<dbReference type="Proteomes" id="UP000790347">
    <property type="component" value="Unassembled WGS sequence"/>
</dbReference>